<name>A0ACC0C137_CATRO</name>
<dbReference type="Proteomes" id="UP001060085">
    <property type="component" value="Linkage Group LG02"/>
</dbReference>
<keyword evidence="2" id="KW-1185">Reference proteome</keyword>
<protein>
    <submittedName>
        <fullName evidence="1">Uncharacterized protein</fullName>
    </submittedName>
</protein>
<proteinExistence type="predicted"/>
<accession>A0ACC0C137</accession>
<evidence type="ECO:0000313" key="2">
    <source>
        <dbReference type="Proteomes" id="UP001060085"/>
    </source>
</evidence>
<sequence>MTTPVNETPLVSKSNLNSPSERTPLKIDENHYVQGSLIGDELSPFRGDTILDSADNENQDANSNNKEIEEETSTGISSKRKSYHRHTHDQIQQMELFFKRCPHPNEKQRKELGLELGLDPLQVKFWFQNKRTQSKTKLERNENLELRARNEKLQNEITNLKQRISSSKCSNCANSLADDTSSKEQQLRLENARLMKESKRFTTMVKHIVGEIRKSSRLSLPLNQDSLELWAKILEGEIHNITTGEICSSNLRDRSLNNLREQDISILIQHGLSAMEEVLVLARVGEPLWIPDIHCNTLKLNEYEYFKTFQKGFAQQKVGFISEASRESTIVMMSPLNVIEIFMDMDKWLGFFSGMITKGKLYEVISTGVDGSYNGAMQVISAEFRALSLIVPTRECDLLRYCKKLNDDTWVVADVSVDPLLFHGLMAQCQRRPSGCIVQAVPNDCSRITWVEHTEIPDQVIHSLSRSIINSGYAYGAKRWVSFMKRQCERLACVRGITDYPLYIQDLNTIALGNPEGKHNFLKLAERMVLNFYSGVTPSSSTYNWTTVLGNGVDEVRIMTINIIDDPGKPNGVVLCASTCFWIPILPEIVFEYLRNANNRTEWDILSNGGVVQEIAHIENGQETGNCITLLQVTNADTNQGDMLILQESSTEPTSSFMVYAPMDIAAINTLFGDTGVTNCIKLLSSGFTILPSGPPEFNEDIDDNIFTNGTLLTIASQILVDSNAYAKLSISSASIISNLIQSTSMRIKFALGV</sequence>
<comment type="caution">
    <text evidence="1">The sequence shown here is derived from an EMBL/GenBank/DDBJ whole genome shotgun (WGS) entry which is preliminary data.</text>
</comment>
<organism evidence="1 2">
    <name type="scientific">Catharanthus roseus</name>
    <name type="common">Madagascar periwinkle</name>
    <name type="synonym">Vinca rosea</name>
    <dbReference type="NCBI Taxonomy" id="4058"/>
    <lineage>
        <taxon>Eukaryota</taxon>
        <taxon>Viridiplantae</taxon>
        <taxon>Streptophyta</taxon>
        <taxon>Embryophyta</taxon>
        <taxon>Tracheophyta</taxon>
        <taxon>Spermatophyta</taxon>
        <taxon>Magnoliopsida</taxon>
        <taxon>eudicotyledons</taxon>
        <taxon>Gunneridae</taxon>
        <taxon>Pentapetalae</taxon>
        <taxon>asterids</taxon>
        <taxon>lamiids</taxon>
        <taxon>Gentianales</taxon>
        <taxon>Apocynaceae</taxon>
        <taxon>Rauvolfioideae</taxon>
        <taxon>Vinceae</taxon>
        <taxon>Catharanthinae</taxon>
        <taxon>Catharanthus</taxon>
    </lineage>
</organism>
<evidence type="ECO:0000313" key="1">
    <source>
        <dbReference type="EMBL" id="KAI5678602.1"/>
    </source>
</evidence>
<gene>
    <name evidence="1" type="ORF">M9H77_09552</name>
</gene>
<dbReference type="EMBL" id="CM044702">
    <property type="protein sequence ID" value="KAI5678602.1"/>
    <property type="molecule type" value="Genomic_DNA"/>
</dbReference>
<reference evidence="2" key="1">
    <citation type="journal article" date="2023" name="Nat. Plants">
        <title>Single-cell RNA sequencing provides a high-resolution roadmap for understanding the multicellular compartmentation of specialized metabolism.</title>
        <authorList>
            <person name="Sun S."/>
            <person name="Shen X."/>
            <person name="Li Y."/>
            <person name="Li Y."/>
            <person name="Wang S."/>
            <person name="Li R."/>
            <person name="Zhang H."/>
            <person name="Shen G."/>
            <person name="Guo B."/>
            <person name="Wei J."/>
            <person name="Xu J."/>
            <person name="St-Pierre B."/>
            <person name="Chen S."/>
            <person name="Sun C."/>
        </authorList>
    </citation>
    <scope>NUCLEOTIDE SEQUENCE [LARGE SCALE GENOMIC DNA]</scope>
</reference>